<evidence type="ECO:0000313" key="1">
    <source>
        <dbReference type="EMBL" id="EEB35197.1"/>
    </source>
</evidence>
<dbReference type="Proteomes" id="UP000005451">
    <property type="component" value="Unassembled WGS sequence"/>
</dbReference>
<dbReference type="eggNOG" id="COG1546">
    <property type="taxonomic scope" value="Bacteria"/>
</dbReference>
<protein>
    <recommendedName>
        <fullName evidence="3">CinA C-terminal domain-containing protein</fullName>
    </recommendedName>
</protein>
<dbReference type="STRING" id="561177.ANHYDRO_01968"/>
<evidence type="ECO:0000313" key="2">
    <source>
        <dbReference type="Proteomes" id="UP000005451"/>
    </source>
</evidence>
<evidence type="ECO:0008006" key="3">
    <source>
        <dbReference type="Google" id="ProtNLM"/>
    </source>
</evidence>
<dbReference type="EMBL" id="ABXA01000047">
    <property type="protein sequence ID" value="EEB35197.1"/>
    <property type="molecule type" value="Genomic_DNA"/>
</dbReference>
<reference evidence="1 2" key="1">
    <citation type="submission" date="2008-09" db="EMBL/GenBank/DDBJ databases">
        <authorList>
            <person name="Fulton L."/>
            <person name="Clifton S."/>
            <person name="Fulton B."/>
            <person name="Xu J."/>
            <person name="Minx P."/>
            <person name="Pepin K.H."/>
            <person name="Johnson M."/>
            <person name="Thiruvilangam P."/>
            <person name="Bhonagiri V."/>
            <person name="Nash W.E."/>
            <person name="Mardis E.R."/>
            <person name="Wilson R.K."/>
        </authorList>
    </citation>
    <scope>NUCLEOTIDE SEQUENCE [LARGE SCALE GENOMIC DNA]</scope>
    <source>
        <strain evidence="1 2">DSM 7454</strain>
    </source>
</reference>
<gene>
    <name evidence="1" type="ORF">ANHYDRO_01968</name>
</gene>
<proteinExistence type="predicted"/>
<accession>B6WBI5</accession>
<organism evidence="1 2">
    <name type="scientific">Anaerococcus hydrogenalis DSM 7454</name>
    <dbReference type="NCBI Taxonomy" id="561177"/>
    <lineage>
        <taxon>Bacteria</taxon>
        <taxon>Bacillati</taxon>
        <taxon>Bacillota</taxon>
        <taxon>Tissierellia</taxon>
        <taxon>Tissierellales</taxon>
        <taxon>Peptoniphilaceae</taxon>
        <taxon>Anaerococcus</taxon>
    </lineage>
</organism>
<reference evidence="1 2" key="2">
    <citation type="submission" date="2008-10" db="EMBL/GenBank/DDBJ databases">
        <title>Draft genome sequence of Anaerococcus hydrogenalis (DSM 7454).</title>
        <authorList>
            <person name="Sudarsanam P."/>
            <person name="Ley R."/>
            <person name="Guruge J."/>
            <person name="Turnbaugh P.J."/>
            <person name="Mahowald M."/>
            <person name="Liep D."/>
            <person name="Gordon J."/>
        </authorList>
    </citation>
    <scope>NUCLEOTIDE SEQUENCE [LARGE SCALE GENOMIC DNA]</scope>
    <source>
        <strain evidence="1 2">DSM 7454</strain>
    </source>
</reference>
<sequence>MLDGLYEHTLADLCIISTGYAHKGEIILGLKYKDKKIIKEFNFSADRNKARLFAKNRAMDLAILMMRGKYEDNIDI</sequence>
<dbReference type="AlphaFoldDB" id="B6WBI5"/>
<name>B6WBI5_9FIRM</name>
<comment type="caution">
    <text evidence="1">The sequence shown here is derived from an EMBL/GenBank/DDBJ whole genome shotgun (WGS) entry which is preliminary data.</text>
</comment>